<evidence type="ECO:0000256" key="3">
    <source>
        <dbReference type="SAM" id="SignalP"/>
    </source>
</evidence>
<accession>A0A7W5E2Q7</accession>
<dbReference type="AlphaFoldDB" id="A0A7W5E2Q7"/>
<proteinExistence type="predicted"/>
<feature type="signal peptide" evidence="3">
    <location>
        <begin position="1"/>
        <end position="22"/>
    </location>
</feature>
<evidence type="ECO:0000313" key="4">
    <source>
        <dbReference type="EMBL" id="MBB3209141.1"/>
    </source>
</evidence>
<name>A0A7W5E2Q7_9BACT</name>
<keyword evidence="1" id="KW-0624">Polysaccharide degradation</keyword>
<dbReference type="RefSeq" id="WP_184307531.1">
    <property type="nucleotide sequence ID" value="NZ_JACHXU010000021.1"/>
</dbReference>
<keyword evidence="1" id="KW-0858">Xylan degradation</keyword>
<organism evidence="4 5">
    <name type="scientific">Aporhodopirellula rubra</name>
    <dbReference type="NCBI Taxonomy" id="980271"/>
    <lineage>
        <taxon>Bacteria</taxon>
        <taxon>Pseudomonadati</taxon>
        <taxon>Planctomycetota</taxon>
        <taxon>Planctomycetia</taxon>
        <taxon>Pirellulales</taxon>
        <taxon>Pirellulaceae</taxon>
        <taxon>Aporhodopirellula</taxon>
    </lineage>
</organism>
<dbReference type="EMBL" id="JACHXU010000021">
    <property type="protein sequence ID" value="MBB3209141.1"/>
    <property type="molecule type" value="Genomic_DNA"/>
</dbReference>
<sequence length="361" mass="39979">MNNVLSTLACFIILGISANTHAEDSMREDRTWADRLEYVSVAVEEPGYHVWCTSPVIGPEGKTHLFVSRWPLKTTFAGWTTDCEIARYVGDTPEGPFEFAEVVLRGTGTDTWDRQSPHNPNVRKVGDSYVLMYIANAGGSLLKQRVASQRIGMMIADSPTGPWRKVGKDGLMLSPPDDTSVWSHGSVVGVNNPALFAHPDGRYFLYYKAMRKGDVRRMGVAIADKIEGPYEFYPDPLTSNDSEIEDGYAFYENGKVYLLTTNNKGGAGYLWESSDGIHFGEPVIGFDKMNQYLPEDLIQNAKTPRAKKFERPQVLLQDGTPTHLYVASGVNLTGGVESCSCVLRIKPPREVSQKPNATAKE</sequence>
<protein>
    <submittedName>
        <fullName evidence="4">Uncharacterized protein</fullName>
    </submittedName>
</protein>
<feature type="chain" id="PRO_5031188745" evidence="3">
    <location>
        <begin position="23"/>
        <end position="361"/>
    </location>
</feature>
<comment type="caution">
    <text evidence="4">The sequence shown here is derived from an EMBL/GenBank/DDBJ whole genome shotgun (WGS) entry which is preliminary data.</text>
</comment>
<dbReference type="InterPro" id="IPR052176">
    <property type="entry name" value="Glycosyl_Hydrlase_43_Enz"/>
</dbReference>
<keyword evidence="5" id="KW-1185">Reference proteome</keyword>
<evidence type="ECO:0000256" key="2">
    <source>
        <dbReference type="ARBA" id="ARBA00023277"/>
    </source>
</evidence>
<evidence type="ECO:0000313" key="5">
    <source>
        <dbReference type="Proteomes" id="UP000536179"/>
    </source>
</evidence>
<gene>
    <name evidence="4" type="ORF">FHS27_004979</name>
</gene>
<dbReference type="CDD" id="cd08994">
    <property type="entry name" value="GH43_62_32_68_117_130-like"/>
    <property type="match status" value="1"/>
</dbReference>
<reference evidence="4 5" key="1">
    <citation type="submission" date="2020-08" db="EMBL/GenBank/DDBJ databases">
        <title>Genomic Encyclopedia of Type Strains, Phase III (KMG-III): the genomes of soil and plant-associated and newly described type strains.</title>
        <authorList>
            <person name="Whitman W."/>
        </authorList>
    </citation>
    <scope>NUCLEOTIDE SEQUENCE [LARGE SCALE GENOMIC DNA]</scope>
    <source>
        <strain evidence="4 5">CECT 8075</strain>
    </source>
</reference>
<keyword evidence="2" id="KW-0119">Carbohydrate metabolism</keyword>
<dbReference type="Gene3D" id="2.115.10.20">
    <property type="entry name" value="Glycosyl hydrolase domain, family 43"/>
    <property type="match status" value="1"/>
</dbReference>
<dbReference type="Proteomes" id="UP000536179">
    <property type="component" value="Unassembled WGS sequence"/>
</dbReference>
<dbReference type="PANTHER" id="PTHR43772:SF2">
    <property type="entry name" value="PUTATIVE (AFU_ORTHOLOGUE AFUA_2G04480)-RELATED"/>
    <property type="match status" value="1"/>
</dbReference>
<evidence type="ECO:0000256" key="1">
    <source>
        <dbReference type="ARBA" id="ARBA00022651"/>
    </source>
</evidence>
<dbReference type="GO" id="GO:0045493">
    <property type="term" value="P:xylan catabolic process"/>
    <property type="evidence" value="ECO:0007669"/>
    <property type="project" value="UniProtKB-KW"/>
</dbReference>
<dbReference type="PANTHER" id="PTHR43772">
    <property type="entry name" value="ENDO-1,4-BETA-XYLANASE"/>
    <property type="match status" value="1"/>
</dbReference>
<keyword evidence="3" id="KW-0732">Signal</keyword>
<dbReference type="InterPro" id="IPR023296">
    <property type="entry name" value="Glyco_hydro_beta-prop_sf"/>
</dbReference>
<dbReference type="SUPFAM" id="SSF75005">
    <property type="entry name" value="Arabinanase/levansucrase/invertase"/>
    <property type="match status" value="1"/>
</dbReference>